<evidence type="ECO:0000256" key="5">
    <source>
        <dbReference type="ARBA" id="ARBA00022822"/>
    </source>
</evidence>
<comment type="caution">
    <text evidence="9">Lacks conserved residue(s) required for the propagation of feature annotation.</text>
</comment>
<evidence type="ECO:0000256" key="3">
    <source>
        <dbReference type="ARBA" id="ARBA00022676"/>
    </source>
</evidence>
<dbReference type="InterPro" id="IPR035902">
    <property type="entry name" value="Nuc_phospho_transferase"/>
</dbReference>
<feature type="binding site" evidence="9">
    <location>
        <position position="123"/>
    </location>
    <ligand>
        <name>5-phospho-alpha-D-ribose 1-diphosphate</name>
        <dbReference type="ChEBI" id="CHEBI:58017"/>
    </ligand>
</feature>
<dbReference type="PANTHER" id="PTHR43285">
    <property type="entry name" value="ANTHRANILATE PHOSPHORIBOSYLTRANSFERASE"/>
    <property type="match status" value="1"/>
</dbReference>
<keyword evidence="5 9" id="KW-0822">Tryptophan biosynthesis</keyword>
<dbReference type="HAMAP" id="MF_00211">
    <property type="entry name" value="TrpD"/>
    <property type="match status" value="1"/>
</dbReference>
<evidence type="ECO:0000256" key="1">
    <source>
        <dbReference type="ARBA" id="ARBA00004907"/>
    </source>
</evidence>
<dbReference type="Gene3D" id="3.40.1030.10">
    <property type="entry name" value="Nucleoside phosphorylase/phosphoribosyltransferase catalytic domain"/>
    <property type="match status" value="1"/>
</dbReference>
<accession>A0A2Z6B2J9</accession>
<dbReference type="KEGG" id="dfl:DFE_3013"/>
<evidence type="ECO:0000259" key="10">
    <source>
        <dbReference type="Pfam" id="PF00591"/>
    </source>
</evidence>
<dbReference type="InterPro" id="IPR005940">
    <property type="entry name" value="Anthranilate_Pribosyl_Tfrase"/>
</dbReference>
<comment type="similarity">
    <text evidence="8">In the C-terminal section; belongs to the anthranilate phosphoribosyltransferase family.</text>
</comment>
<dbReference type="GO" id="GO:0004048">
    <property type="term" value="F:anthranilate phosphoribosyltransferase activity"/>
    <property type="evidence" value="ECO:0007669"/>
    <property type="project" value="UniProtKB-UniRule"/>
</dbReference>
<comment type="subunit">
    <text evidence="9">Homodimer.</text>
</comment>
<dbReference type="PANTHER" id="PTHR43285:SF2">
    <property type="entry name" value="ANTHRANILATE PHOSPHORIBOSYLTRANSFERASE"/>
    <property type="match status" value="1"/>
</dbReference>
<comment type="similarity">
    <text evidence="9">Belongs to the anthranilate phosphoribosyltransferase family.</text>
</comment>
<gene>
    <name evidence="9" type="primary">trpD</name>
    <name evidence="12" type="ORF">DFE_3013</name>
</gene>
<evidence type="ECO:0000256" key="8">
    <source>
        <dbReference type="ARBA" id="ARBA00061188"/>
    </source>
</evidence>
<proteinExistence type="inferred from homology"/>
<comment type="cofactor">
    <cofactor evidence="9">
        <name>Mg(2+)</name>
        <dbReference type="ChEBI" id="CHEBI:18420"/>
    </cofactor>
    <text evidence="9">Binds 2 magnesium ions per monomer.</text>
</comment>
<evidence type="ECO:0000256" key="4">
    <source>
        <dbReference type="ARBA" id="ARBA00022679"/>
    </source>
</evidence>
<evidence type="ECO:0000256" key="2">
    <source>
        <dbReference type="ARBA" id="ARBA00022605"/>
    </source>
</evidence>
<feature type="binding site" evidence="9">
    <location>
        <begin position="111"/>
        <end position="119"/>
    </location>
    <ligand>
        <name>5-phospho-alpha-D-ribose 1-diphosphate</name>
        <dbReference type="ChEBI" id="CHEBI:58017"/>
    </ligand>
</feature>
<keyword evidence="13" id="KW-1185">Reference proteome</keyword>
<dbReference type="SUPFAM" id="SSF47648">
    <property type="entry name" value="Nucleoside phosphorylase/phosphoribosyltransferase N-terminal domain"/>
    <property type="match status" value="1"/>
</dbReference>
<dbReference type="GO" id="GO:0000287">
    <property type="term" value="F:magnesium ion binding"/>
    <property type="evidence" value="ECO:0007669"/>
    <property type="project" value="UniProtKB-UniRule"/>
</dbReference>
<feature type="binding site" evidence="9">
    <location>
        <position position="95"/>
    </location>
    <ligand>
        <name>Mg(2+)</name>
        <dbReference type="ChEBI" id="CHEBI:18420"/>
        <label>1</label>
    </ligand>
</feature>
<feature type="binding site" evidence="9">
    <location>
        <position position="229"/>
    </location>
    <ligand>
        <name>Mg(2+)</name>
        <dbReference type="ChEBI" id="CHEBI:18420"/>
        <label>1</label>
    </ligand>
</feature>
<dbReference type="InterPro" id="IPR036320">
    <property type="entry name" value="Glycosyl_Trfase_fam3_N_dom_sf"/>
</dbReference>
<comment type="function">
    <text evidence="9">Catalyzes the transfer of the phosphoribosyl group of 5-phosphorylribose-1-pyrophosphate (PRPP) to anthranilate to yield N-(5'-phosphoribosyl)-anthranilate (PRA).</text>
</comment>
<dbReference type="Proteomes" id="UP000269883">
    <property type="component" value="Chromosome"/>
</dbReference>
<name>A0A2Z6B2J9_9BACT</name>
<dbReference type="Gene3D" id="1.20.970.10">
    <property type="entry name" value="Transferase, Pyrimidine Nucleoside Phosphorylase, Chain C"/>
    <property type="match status" value="1"/>
</dbReference>
<evidence type="ECO:0000313" key="13">
    <source>
        <dbReference type="Proteomes" id="UP000269883"/>
    </source>
</evidence>
<dbReference type="NCBIfam" id="TIGR01245">
    <property type="entry name" value="trpD"/>
    <property type="match status" value="1"/>
</dbReference>
<feature type="binding site" evidence="9">
    <location>
        <position position="83"/>
    </location>
    <ligand>
        <name>anthranilate</name>
        <dbReference type="ChEBI" id="CHEBI:16567"/>
        <label>1</label>
    </ligand>
</feature>
<keyword evidence="2 9" id="KW-0028">Amino-acid biosynthesis</keyword>
<dbReference type="AlphaFoldDB" id="A0A2Z6B2J9"/>
<feature type="binding site" evidence="9">
    <location>
        <position position="83"/>
    </location>
    <ligand>
        <name>5-phospho-alpha-D-ribose 1-diphosphate</name>
        <dbReference type="ChEBI" id="CHEBI:58017"/>
    </ligand>
</feature>
<feature type="domain" description="Glycosyl transferase family 3 N-terminal" evidence="11">
    <location>
        <begin position="7"/>
        <end position="68"/>
    </location>
</feature>
<dbReference type="OrthoDB" id="9806430at2"/>
<feature type="binding site" evidence="9">
    <location>
        <begin position="86"/>
        <end position="87"/>
    </location>
    <ligand>
        <name>5-phospho-alpha-D-ribose 1-diphosphate</name>
        <dbReference type="ChEBI" id="CHEBI:58017"/>
    </ligand>
</feature>
<dbReference type="Pfam" id="PF02885">
    <property type="entry name" value="Glycos_trans_3N"/>
    <property type="match status" value="1"/>
</dbReference>
<dbReference type="InterPro" id="IPR000312">
    <property type="entry name" value="Glycosyl_Trfase_fam3"/>
</dbReference>
<dbReference type="GO" id="GO:0000162">
    <property type="term" value="P:L-tryptophan biosynthetic process"/>
    <property type="evidence" value="ECO:0007669"/>
    <property type="project" value="UniProtKB-UniRule"/>
</dbReference>
<sequence>MAMHMADILEQLAFHKDLPQDMANESFARLMDGTMTPAQAGSFLMGLKTKGETAEELAAAVNAALSHARMVPGLSGKRIDTCGTGGDGSSSFNCSTAVALTLAGMGYQVVKHGNRSVSSTCGSADALEALGLNLNLQPGDVAAELARRNFVFLFAPGYHPAFKHIMPVRQEIGCRTLFNLLGPLLNPARPTHQLLGIAIPGFLHRMAKVLSLTGVQKACVVHGAGGFDELTPFGVNQVVYVRDGWLREDVLDPARLGMAASSPEDMAVKDKDEAVAVLREILAGGGPEPMRDMVALNAGMCVHLLEDDLSLADGVDKAREALASGAGEKTLNA</sequence>
<feature type="binding site" evidence="9">
    <location>
        <position position="91"/>
    </location>
    <ligand>
        <name>5-phospho-alpha-D-ribose 1-diphosphate</name>
        <dbReference type="ChEBI" id="CHEBI:58017"/>
    </ligand>
</feature>
<evidence type="ECO:0000259" key="11">
    <source>
        <dbReference type="Pfam" id="PF02885"/>
    </source>
</evidence>
<comment type="catalytic activity">
    <reaction evidence="7 9">
        <text>N-(5-phospho-beta-D-ribosyl)anthranilate + diphosphate = 5-phospho-alpha-D-ribose 1-diphosphate + anthranilate</text>
        <dbReference type="Rhea" id="RHEA:11768"/>
        <dbReference type="ChEBI" id="CHEBI:16567"/>
        <dbReference type="ChEBI" id="CHEBI:18277"/>
        <dbReference type="ChEBI" id="CHEBI:33019"/>
        <dbReference type="ChEBI" id="CHEBI:58017"/>
        <dbReference type="EC" id="2.4.2.18"/>
    </reaction>
</comment>
<keyword evidence="3 9" id="KW-0328">Glycosyltransferase</keyword>
<feature type="binding site" evidence="9">
    <location>
        <position position="228"/>
    </location>
    <ligand>
        <name>Mg(2+)</name>
        <dbReference type="ChEBI" id="CHEBI:18420"/>
        <label>2</label>
    </ligand>
</feature>
<feature type="binding site" evidence="9">
    <location>
        <position position="229"/>
    </location>
    <ligand>
        <name>Mg(2+)</name>
        <dbReference type="ChEBI" id="CHEBI:18420"/>
        <label>2</label>
    </ligand>
</feature>
<feature type="binding site" evidence="9">
    <location>
        <position position="114"/>
    </location>
    <ligand>
        <name>anthranilate</name>
        <dbReference type="ChEBI" id="CHEBI:16567"/>
        <label>1</label>
    </ligand>
</feature>
<dbReference type="EMBL" id="AP017378">
    <property type="protein sequence ID" value="BBD09739.1"/>
    <property type="molecule type" value="Genomic_DNA"/>
</dbReference>
<comment type="pathway">
    <text evidence="1 9">Amino-acid biosynthesis; L-tryptophan biosynthesis; L-tryptophan from chorismate: step 2/5.</text>
</comment>
<keyword evidence="9" id="KW-0460">Magnesium</keyword>
<dbReference type="SUPFAM" id="SSF52418">
    <property type="entry name" value="Nucleoside phosphorylase/phosphoribosyltransferase catalytic domain"/>
    <property type="match status" value="1"/>
</dbReference>
<evidence type="ECO:0000256" key="7">
    <source>
        <dbReference type="ARBA" id="ARBA00052328"/>
    </source>
</evidence>
<feature type="binding site" evidence="9">
    <location>
        <begin position="93"/>
        <end position="96"/>
    </location>
    <ligand>
        <name>5-phospho-alpha-D-ribose 1-diphosphate</name>
        <dbReference type="ChEBI" id="CHEBI:58017"/>
    </ligand>
</feature>
<dbReference type="InterPro" id="IPR017459">
    <property type="entry name" value="Glycosyl_Trfase_fam3_N_dom"/>
</dbReference>
<dbReference type="RefSeq" id="WP_126380762.1">
    <property type="nucleotide sequence ID" value="NZ_AP017378.1"/>
</dbReference>
<evidence type="ECO:0000256" key="6">
    <source>
        <dbReference type="ARBA" id="ARBA00023141"/>
    </source>
</evidence>
<dbReference type="EC" id="2.4.2.18" evidence="9"/>
<dbReference type="UniPathway" id="UPA00035">
    <property type="reaction ID" value="UER00041"/>
</dbReference>
<dbReference type="Pfam" id="PF00591">
    <property type="entry name" value="Glycos_transf_3"/>
    <property type="match status" value="1"/>
</dbReference>
<protein>
    <recommendedName>
        <fullName evidence="9">Anthranilate phosphoribosyltransferase</fullName>
        <ecNumber evidence="9">2.4.2.18</ecNumber>
    </recommendedName>
</protein>
<organism evidence="12 13">
    <name type="scientific">Desulfovibrio ferrophilus</name>
    <dbReference type="NCBI Taxonomy" id="241368"/>
    <lineage>
        <taxon>Bacteria</taxon>
        <taxon>Pseudomonadati</taxon>
        <taxon>Thermodesulfobacteriota</taxon>
        <taxon>Desulfovibrionia</taxon>
        <taxon>Desulfovibrionales</taxon>
        <taxon>Desulfovibrionaceae</taxon>
        <taxon>Desulfovibrio</taxon>
    </lineage>
</organism>
<feature type="domain" description="Glycosyl transferase family 3" evidence="10">
    <location>
        <begin position="77"/>
        <end position="326"/>
    </location>
</feature>
<keyword evidence="9" id="KW-0479">Metal-binding</keyword>
<dbReference type="FunFam" id="3.40.1030.10:FF:000002">
    <property type="entry name" value="Anthranilate phosphoribosyltransferase"/>
    <property type="match status" value="1"/>
</dbReference>
<evidence type="ECO:0000313" key="12">
    <source>
        <dbReference type="EMBL" id="BBD09739.1"/>
    </source>
</evidence>
<dbReference type="GO" id="GO:0005829">
    <property type="term" value="C:cytosol"/>
    <property type="evidence" value="ECO:0007669"/>
    <property type="project" value="TreeGrafter"/>
</dbReference>
<feature type="binding site" evidence="9">
    <location>
        <position position="169"/>
    </location>
    <ligand>
        <name>anthranilate</name>
        <dbReference type="ChEBI" id="CHEBI:16567"/>
        <label>2</label>
    </ligand>
</feature>
<keyword evidence="6 9" id="KW-0057">Aromatic amino acid biosynthesis</keyword>
<reference evidence="12 13" key="1">
    <citation type="journal article" date="2018" name="Sci. Adv.">
        <title>Multi-heme cytochromes provide a pathway for survival in energy-limited environments.</title>
        <authorList>
            <person name="Deng X."/>
            <person name="Dohmae N."/>
            <person name="Nealson K.H."/>
            <person name="Hashimoto K."/>
            <person name="Okamoto A."/>
        </authorList>
    </citation>
    <scope>NUCLEOTIDE SEQUENCE [LARGE SCALE GENOMIC DNA]</scope>
    <source>
        <strain evidence="12 13">IS5</strain>
    </source>
</reference>
<evidence type="ECO:0000256" key="9">
    <source>
        <dbReference type="HAMAP-Rule" id="MF_00211"/>
    </source>
</evidence>
<keyword evidence="4 9" id="KW-0808">Transferase</keyword>